<dbReference type="CDD" id="cd06464">
    <property type="entry name" value="ACD_sHsps-like"/>
    <property type="match status" value="1"/>
</dbReference>
<evidence type="ECO:0000259" key="4">
    <source>
        <dbReference type="PROSITE" id="PS01031"/>
    </source>
</evidence>
<feature type="domain" description="SHSP" evidence="4">
    <location>
        <begin position="38"/>
        <end position="191"/>
    </location>
</feature>
<comment type="caution">
    <text evidence="5">The sequence shown here is derived from an EMBL/GenBank/DDBJ whole genome shotgun (WGS) entry which is preliminary data.</text>
</comment>
<gene>
    <name evidence="5" type="ORF">GcM3_148010</name>
</gene>
<protein>
    <submittedName>
        <fullName evidence="5">30 kDa heat shock protein</fullName>
    </submittedName>
</protein>
<sequence length="191" mass="21586">MSFGRPQKSNNQLAPILRLLDEYDQYSRSVDGSSGNTGGNSSFTPKFDIREDNDAYHLYGEFPGIDQKEIDIEFTDATTLNIKGHVKRKYNEETTDCSTTKKAPYQAILEDDTEENQIQNRVKISGHSENQSKEDTDKYCVLERCVGNFSRTFAFPARVDQDGVKASMKNGILNIFVPKAKRTSGRKIVIE</sequence>
<dbReference type="Gene3D" id="2.60.40.790">
    <property type="match status" value="2"/>
</dbReference>
<dbReference type="InterPro" id="IPR008978">
    <property type="entry name" value="HSP20-like_chaperone"/>
</dbReference>
<dbReference type="STRING" id="62708.A0A420HY43"/>
<dbReference type="Proteomes" id="UP000283383">
    <property type="component" value="Unassembled WGS sequence"/>
</dbReference>
<dbReference type="InterPro" id="IPR031107">
    <property type="entry name" value="Small_HSP"/>
</dbReference>
<evidence type="ECO:0000256" key="3">
    <source>
        <dbReference type="RuleBase" id="RU003616"/>
    </source>
</evidence>
<name>A0A420HY43_9PEZI</name>
<evidence type="ECO:0000313" key="6">
    <source>
        <dbReference type="Proteomes" id="UP000283383"/>
    </source>
</evidence>
<dbReference type="PROSITE" id="PS01031">
    <property type="entry name" value="SHSP"/>
    <property type="match status" value="1"/>
</dbReference>
<evidence type="ECO:0000313" key="5">
    <source>
        <dbReference type="EMBL" id="RKF62289.1"/>
    </source>
</evidence>
<proteinExistence type="inferred from homology"/>
<dbReference type="AlphaFoldDB" id="A0A420HY43"/>
<dbReference type="SUPFAM" id="SSF49764">
    <property type="entry name" value="HSP20-like chaperones"/>
    <property type="match status" value="1"/>
</dbReference>
<keyword evidence="1 5" id="KW-0346">Stress response</keyword>
<keyword evidence="6" id="KW-1185">Reference proteome</keyword>
<accession>A0A420HY43</accession>
<comment type="similarity">
    <text evidence="2 3">Belongs to the small heat shock protein (HSP20) family.</text>
</comment>
<dbReference type="InterPro" id="IPR002068">
    <property type="entry name" value="A-crystallin/Hsp20_dom"/>
</dbReference>
<evidence type="ECO:0000256" key="2">
    <source>
        <dbReference type="PROSITE-ProRule" id="PRU00285"/>
    </source>
</evidence>
<dbReference type="PANTHER" id="PTHR11527">
    <property type="entry name" value="HEAT-SHOCK PROTEIN 20 FAMILY MEMBER"/>
    <property type="match status" value="1"/>
</dbReference>
<evidence type="ECO:0000256" key="1">
    <source>
        <dbReference type="ARBA" id="ARBA00023016"/>
    </source>
</evidence>
<reference evidence="5 6" key="1">
    <citation type="journal article" date="2018" name="BMC Genomics">
        <title>Comparative genome analyses reveal sequence features reflecting distinct modes of host-adaptation between dicot and monocot powdery mildew.</title>
        <authorList>
            <person name="Wu Y."/>
            <person name="Ma X."/>
            <person name="Pan Z."/>
            <person name="Kale S.D."/>
            <person name="Song Y."/>
            <person name="King H."/>
            <person name="Zhang Q."/>
            <person name="Presley C."/>
            <person name="Deng X."/>
            <person name="Wei C.I."/>
            <person name="Xiao S."/>
        </authorList>
    </citation>
    <scope>NUCLEOTIDE SEQUENCE [LARGE SCALE GENOMIC DNA]</scope>
    <source>
        <strain evidence="5">UMSG3</strain>
    </source>
</reference>
<dbReference type="EMBL" id="MCBQ01014883">
    <property type="protein sequence ID" value="RKF62289.1"/>
    <property type="molecule type" value="Genomic_DNA"/>
</dbReference>
<organism evidence="5 6">
    <name type="scientific">Golovinomyces cichoracearum</name>
    <dbReference type="NCBI Taxonomy" id="62708"/>
    <lineage>
        <taxon>Eukaryota</taxon>
        <taxon>Fungi</taxon>
        <taxon>Dikarya</taxon>
        <taxon>Ascomycota</taxon>
        <taxon>Pezizomycotina</taxon>
        <taxon>Leotiomycetes</taxon>
        <taxon>Erysiphales</taxon>
        <taxon>Erysiphaceae</taxon>
        <taxon>Golovinomyces</taxon>
    </lineage>
</organism>
<dbReference type="Pfam" id="PF00011">
    <property type="entry name" value="HSP20"/>
    <property type="match status" value="1"/>
</dbReference>